<accession>A0A8S9J9J0</accession>
<dbReference type="AlphaFoldDB" id="A0A8S9J9J0"/>
<dbReference type="Proteomes" id="UP000712281">
    <property type="component" value="Unassembled WGS sequence"/>
</dbReference>
<evidence type="ECO:0000256" key="1">
    <source>
        <dbReference type="SAM" id="MobiDB-lite"/>
    </source>
</evidence>
<organism evidence="2 3">
    <name type="scientific">Brassica cretica</name>
    <name type="common">Mustard</name>
    <dbReference type="NCBI Taxonomy" id="69181"/>
    <lineage>
        <taxon>Eukaryota</taxon>
        <taxon>Viridiplantae</taxon>
        <taxon>Streptophyta</taxon>
        <taxon>Embryophyta</taxon>
        <taxon>Tracheophyta</taxon>
        <taxon>Spermatophyta</taxon>
        <taxon>Magnoliopsida</taxon>
        <taxon>eudicotyledons</taxon>
        <taxon>Gunneridae</taxon>
        <taxon>Pentapetalae</taxon>
        <taxon>rosids</taxon>
        <taxon>malvids</taxon>
        <taxon>Brassicales</taxon>
        <taxon>Brassicaceae</taxon>
        <taxon>Brassiceae</taxon>
        <taxon>Brassica</taxon>
    </lineage>
</organism>
<proteinExistence type="predicted"/>
<protein>
    <submittedName>
        <fullName evidence="2">Uncharacterized protein</fullName>
    </submittedName>
</protein>
<feature type="compositionally biased region" description="Basic and acidic residues" evidence="1">
    <location>
        <begin position="71"/>
        <end position="86"/>
    </location>
</feature>
<feature type="region of interest" description="Disordered" evidence="1">
    <location>
        <begin position="65"/>
        <end position="86"/>
    </location>
</feature>
<name>A0A8S9J9J0_BRACR</name>
<evidence type="ECO:0000313" key="2">
    <source>
        <dbReference type="EMBL" id="KAF2578764.1"/>
    </source>
</evidence>
<evidence type="ECO:0000313" key="3">
    <source>
        <dbReference type="Proteomes" id="UP000712281"/>
    </source>
</evidence>
<gene>
    <name evidence="2" type="ORF">F2Q68_00005412</name>
</gene>
<feature type="region of interest" description="Disordered" evidence="1">
    <location>
        <begin position="1"/>
        <end position="50"/>
    </location>
</feature>
<comment type="caution">
    <text evidence="2">The sequence shown here is derived from an EMBL/GenBank/DDBJ whole genome shotgun (WGS) entry which is preliminary data.</text>
</comment>
<reference evidence="2" key="1">
    <citation type="submission" date="2019-12" db="EMBL/GenBank/DDBJ databases">
        <title>Genome sequencing and annotation of Brassica cretica.</title>
        <authorList>
            <person name="Studholme D.J."/>
            <person name="Sarris P.F."/>
        </authorList>
    </citation>
    <scope>NUCLEOTIDE SEQUENCE</scope>
    <source>
        <strain evidence="2">PFS-001/15</strain>
        <tissue evidence="2">Leaf</tissue>
    </source>
</reference>
<dbReference type="EMBL" id="QGKW02001660">
    <property type="protein sequence ID" value="KAF2578764.1"/>
    <property type="molecule type" value="Genomic_DNA"/>
</dbReference>
<sequence length="86" mass="9598">MEGLGLVRCSATPDFTALQRTDPNPSPWEKTPPHPPVVFAKSRRTSASSKLAGEIVGVVESRWRNRQNRRISPEKSSESNLVDRKV</sequence>